<evidence type="ECO:0000313" key="3">
    <source>
        <dbReference type="EMBL" id="KAJ8485757.1"/>
    </source>
</evidence>
<accession>A0AAV8R2V4</accession>
<protein>
    <recommendedName>
        <fullName evidence="5">DUF3741 domain-containing protein</fullName>
    </recommendedName>
</protein>
<feature type="region of interest" description="Disordered" evidence="2">
    <location>
        <begin position="1"/>
        <end position="70"/>
    </location>
</feature>
<feature type="compositionally biased region" description="Low complexity" evidence="2">
    <location>
        <begin position="60"/>
        <end position="70"/>
    </location>
</feature>
<name>A0AAV8R2V4_ENSVE</name>
<evidence type="ECO:0008006" key="5">
    <source>
        <dbReference type="Google" id="ProtNLM"/>
    </source>
</evidence>
<organism evidence="3 4">
    <name type="scientific">Ensete ventricosum</name>
    <name type="common">Abyssinian banana</name>
    <name type="synonym">Musa ensete</name>
    <dbReference type="NCBI Taxonomy" id="4639"/>
    <lineage>
        <taxon>Eukaryota</taxon>
        <taxon>Viridiplantae</taxon>
        <taxon>Streptophyta</taxon>
        <taxon>Embryophyta</taxon>
        <taxon>Tracheophyta</taxon>
        <taxon>Spermatophyta</taxon>
        <taxon>Magnoliopsida</taxon>
        <taxon>Liliopsida</taxon>
        <taxon>Zingiberales</taxon>
        <taxon>Musaceae</taxon>
        <taxon>Ensete</taxon>
    </lineage>
</organism>
<keyword evidence="4" id="KW-1185">Reference proteome</keyword>
<dbReference type="Proteomes" id="UP001222027">
    <property type="component" value="Unassembled WGS sequence"/>
</dbReference>
<feature type="coiled-coil region" evidence="1">
    <location>
        <begin position="80"/>
        <end position="118"/>
    </location>
</feature>
<reference evidence="3 4" key="1">
    <citation type="submission" date="2022-12" db="EMBL/GenBank/DDBJ databases">
        <title>Chromosome-scale assembly of the Ensete ventricosum genome.</title>
        <authorList>
            <person name="Dussert Y."/>
            <person name="Stocks J."/>
            <person name="Wendawek A."/>
            <person name="Woldeyes F."/>
            <person name="Nichols R.A."/>
            <person name="Borrell J.S."/>
        </authorList>
    </citation>
    <scope>NUCLEOTIDE SEQUENCE [LARGE SCALE GENOMIC DNA]</scope>
    <source>
        <strain evidence="4">cv. Maze</strain>
        <tissue evidence="3">Seeds</tissue>
    </source>
</reference>
<gene>
    <name evidence="3" type="ORF">OPV22_018242</name>
</gene>
<dbReference type="PANTHER" id="PTHR35468:SF1">
    <property type="entry name" value="MYOSIN-LIKE PROTEIN"/>
    <property type="match status" value="1"/>
</dbReference>
<proteinExistence type="predicted"/>
<dbReference type="EMBL" id="JAQQAF010000005">
    <property type="protein sequence ID" value="KAJ8485757.1"/>
    <property type="molecule type" value="Genomic_DNA"/>
</dbReference>
<evidence type="ECO:0000313" key="4">
    <source>
        <dbReference type="Proteomes" id="UP001222027"/>
    </source>
</evidence>
<comment type="caution">
    <text evidence="3">The sequence shown here is derived from an EMBL/GenBank/DDBJ whole genome shotgun (WGS) entry which is preliminary data.</text>
</comment>
<feature type="region of interest" description="Disordered" evidence="2">
    <location>
        <begin position="206"/>
        <end position="238"/>
    </location>
</feature>
<keyword evidence="1" id="KW-0175">Coiled coil</keyword>
<feature type="compositionally biased region" description="Basic and acidic residues" evidence="2">
    <location>
        <begin position="227"/>
        <end position="238"/>
    </location>
</feature>
<feature type="compositionally biased region" description="Polar residues" evidence="2">
    <location>
        <begin position="216"/>
        <end position="226"/>
    </location>
</feature>
<evidence type="ECO:0000256" key="1">
    <source>
        <dbReference type="SAM" id="Coils"/>
    </source>
</evidence>
<evidence type="ECO:0000256" key="2">
    <source>
        <dbReference type="SAM" id="MobiDB-lite"/>
    </source>
</evidence>
<dbReference type="AlphaFoldDB" id="A0AAV8R2V4"/>
<feature type="coiled-coil region" evidence="1">
    <location>
        <begin position="342"/>
        <end position="404"/>
    </location>
</feature>
<feature type="compositionally biased region" description="Basic and acidic residues" evidence="2">
    <location>
        <begin position="41"/>
        <end position="53"/>
    </location>
</feature>
<dbReference type="PANTHER" id="PTHR35468">
    <property type="entry name" value="MYOSIN-LIKE PROTEIN"/>
    <property type="match status" value="1"/>
</dbReference>
<sequence>MAARNGRWQPAPPPVPMILNLPRRTRRTRASAPPKPGLGRNLRDLMDEERSARPPEPVPSCSSGESAGVSEAEDGWRFQAEILRAECNFLRMEREVAQRKMERNRAQMEDALKSAMESLASGRKKIDGSDGVGAALDEGIEQLKEKLEQFKLGSSGSRRRRSSRKLLRRSCRGNFDRRASVLRRKLEKMTEDTSVKDIQEIFLPSLPKKAPEVEQQEQAESATPDSNHGRQFPDDMERLRRKMEGMSRGMLERMEECSYLLSANNRNNSSTSSSSHKIVAYSEAAGNSVLHLRQKQQPPQEKLGEKEKMGLVSCCSCKEAVGRIMQQVRAESEQWSQMQEMLEQVRVEMEELRSSRDHWQRRAIVSEINFHSQHTQKLEWKQRARSSELKVTELEKLVSELQKELQPSKGKLLNPPTASPPLHLELRTTESRRAAKDQQMRSLNSCKEEKRVLVHQSKSHNHFTRRSPLQNIDNIFPLRPRK</sequence>